<keyword evidence="4" id="KW-1185">Reference proteome</keyword>
<evidence type="ECO:0008006" key="5">
    <source>
        <dbReference type="Google" id="ProtNLM"/>
    </source>
</evidence>
<dbReference type="InterPro" id="IPR050075">
    <property type="entry name" value="LeuD"/>
</dbReference>
<evidence type="ECO:0000256" key="2">
    <source>
        <dbReference type="SAM" id="MobiDB-lite"/>
    </source>
</evidence>
<dbReference type="PANTHER" id="PTHR43345">
    <property type="entry name" value="3-ISOPROPYLMALATE DEHYDRATASE SMALL SUBUNIT 2-RELATED-RELATED"/>
    <property type="match status" value="1"/>
</dbReference>
<dbReference type="EMBL" id="WSEL01000003">
    <property type="protein sequence ID" value="MVQ28492.1"/>
    <property type="molecule type" value="Genomic_DNA"/>
</dbReference>
<proteinExistence type="predicted"/>
<reference evidence="3 4" key="1">
    <citation type="submission" date="2019-12" db="EMBL/GenBank/DDBJ databases">
        <authorList>
            <person name="Huq M.A."/>
        </authorList>
    </citation>
    <scope>NUCLEOTIDE SEQUENCE [LARGE SCALE GENOMIC DNA]</scope>
    <source>
        <strain evidence="3 4">MAH-25</strain>
    </source>
</reference>
<feature type="region of interest" description="Disordered" evidence="2">
    <location>
        <begin position="172"/>
        <end position="203"/>
    </location>
</feature>
<dbReference type="GO" id="GO:0016829">
    <property type="term" value="F:lyase activity"/>
    <property type="evidence" value="ECO:0007669"/>
    <property type="project" value="UniProtKB-KW"/>
</dbReference>
<name>A0A6N8IP47_9BURK</name>
<dbReference type="PANTHER" id="PTHR43345:SF2">
    <property type="entry name" value="3-ISOPROPYLMALATE DEHYDRATASE SMALL SUBUNIT 1"/>
    <property type="match status" value="1"/>
</dbReference>
<dbReference type="SUPFAM" id="SSF52016">
    <property type="entry name" value="LeuD/IlvD-like"/>
    <property type="match status" value="1"/>
</dbReference>
<evidence type="ECO:0000313" key="3">
    <source>
        <dbReference type="EMBL" id="MVQ28492.1"/>
    </source>
</evidence>
<dbReference type="InterPro" id="IPR015928">
    <property type="entry name" value="Aconitase/3IPM_dehydase_swvl"/>
</dbReference>
<comment type="caution">
    <text evidence="3">The sequence shown here is derived from an EMBL/GenBank/DDBJ whole genome shotgun (WGS) entry which is preliminary data.</text>
</comment>
<gene>
    <name evidence="3" type="ORF">GON04_03475</name>
</gene>
<keyword evidence="1" id="KW-0456">Lyase</keyword>
<protein>
    <recommendedName>
        <fullName evidence="5">3-isopropylmalate dehydratase</fullName>
    </recommendedName>
</protein>
<evidence type="ECO:0000256" key="1">
    <source>
        <dbReference type="ARBA" id="ARBA00023239"/>
    </source>
</evidence>
<dbReference type="RefSeq" id="WP_181653864.1">
    <property type="nucleotide sequence ID" value="NZ_WSEL01000003.1"/>
</dbReference>
<accession>A0A6N8IP47</accession>
<sequence>MSWRTRATAHRIGDDVPHDGGVMTRAMMQARIVDPEQLIPHLFEEYRPGFMARVKPGDFIVAGRNFGCGKPHTNGYIALQALGIRVLCESAPAGVARATMNLGLACLHRCEGVGQVVNDGDDIEVDFETGLLVNHTTGERRSYPALGAQERALIGQGGQQGFLRHFLHEHPELGEPWPGQAPGATDAEKTGSRTIPIVQVNAP</sequence>
<evidence type="ECO:0000313" key="4">
    <source>
        <dbReference type="Proteomes" id="UP000469385"/>
    </source>
</evidence>
<organism evidence="3 4">
    <name type="scientific">Ramlibacter pinisoli</name>
    <dbReference type="NCBI Taxonomy" id="2682844"/>
    <lineage>
        <taxon>Bacteria</taxon>
        <taxon>Pseudomonadati</taxon>
        <taxon>Pseudomonadota</taxon>
        <taxon>Betaproteobacteria</taxon>
        <taxon>Burkholderiales</taxon>
        <taxon>Comamonadaceae</taxon>
        <taxon>Ramlibacter</taxon>
    </lineage>
</organism>
<dbReference type="AlphaFoldDB" id="A0A6N8IP47"/>
<dbReference type="Gene3D" id="3.20.19.10">
    <property type="entry name" value="Aconitase, domain 4"/>
    <property type="match status" value="1"/>
</dbReference>
<dbReference type="Proteomes" id="UP000469385">
    <property type="component" value="Unassembled WGS sequence"/>
</dbReference>